<feature type="compositionally biased region" description="Basic and acidic residues" evidence="1">
    <location>
        <begin position="1"/>
        <end position="11"/>
    </location>
</feature>
<protein>
    <submittedName>
        <fullName evidence="2">Capsid protein</fullName>
    </submittedName>
</protein>
<feature type="compositionally biased region" description="Polar residues" evidence="1">
    <location>
        <begin position="13"/>
        <end position="22"/>
    </location>
</feature>
<dbReference type="InterPro" id="IPR048835">
    <property type="entry name" value="CP_picobirnavirus"/>
</dbReference>
<sequence length="549" mass="61571">MPNTNKKDKMNKSKGNNKFNRNNSRDMSKNMDKKSKSMAENPMDRRGTYDVSKSTNDVSWYARNPQLLKDVASFPFSPVLGLDVKREDPYGTETPFLLSGIDDTPFAGVMAIHFRTVPGITKGTQADPINVAANNIYSYIRHFNSGSSNYDVPDLMLYLLAVNEIYSIYFFMRRIYNLHRTYAYKNRYYPTTLIQANGVNYNTLISDSAQLRANINMIGAKLQSLAVPADIDFFKRTAFMTQNVYLDSADPNKAQSYMFVPTGWYSLEEFTPGEAGYLMFNNNPGVNKVNGFTGIKEYWNLANTMLDKLITSESIGIMSGDIKKAYGANIIGLTPLSEDSSIVPIYDEAVLSQIENSRAWGQIRPLTDKITQDTNTNALVFNPDVDVHRGAAAGTILNMRKSQPEPADVMEATRLMSFVDDIDASTNEIVIGKIITCGTEYVERYRVYTQPWYPALDNKPWVDVYSSLYFSVGTTGVVSKAFDAVAAISKFDWHPLISLIVDNDEGSLVDKGFMHEVQNYTIVNSADIQRLHEVAILSELDVPVFGSKQ</sequence>
<evidence type="ECO:0000256" key="1">
    <source>
        <dbReference type="SAM" id="MobiDB-lite"/>
    </source>
</evidence>
<evidence type="ECO:0000313" key="2">
    <source>
        <dbReference type="EMBL" id="AIY31275.1"/>
    </source>
</evidence>
<accession>A0A0A1EJA7</accession>
<dbReference type="EMBL" id="KM573789">
    <property type="protein sequence ID" value="AIY31275.1"/>
    <property type="molecule type" value="Genomic_RNA"/>
</dbReference>
<feature type="region of interest" description="Disordered" evidence="1">
    <location>
        <begin position="1"/>
        <end position="51"/>
    </location>
</feature>
<dbReference type="InterPro" id="IPR049178">
    <property type="entry name" value="CP_picobirnavirus_sf"/>
</dbReference>
<organism evidence="2">
    <name type="scientific">Dromedary picobirnavirus</name>
    <dbReference type="NCBI Taxonomy" id="1574421"/>
    <lineage>
        <taxon>Viruses</taxon>
        <taxon>Riboviria</taxon>
        <taxon>Orthornavirae</taxon>
        <taxon>Pisuviricota</taxon>
        <taxon>Duplopiviricetes</taxon>
        <taxon>Durnavirales</taxon>
        <taxon>Picobirnaviridae</taxon>
        <taxon>Orthopicobirnavirus</taxon>
    </lineage>
</organism>
<name>A0A0A1EJA7_9VIRU</name>
<dbReference type="Gene3D" id="1.20.140.120">
    <property type="match status" value="2"/>
</dbReference>
<reference evidence="2" key="1">
    <citation type="journal article" date="2014" name="Virology">
        <title>Metagenomic analysis of viromes of dromedary camel fecal samples reveals large number and high diversity of circoviruses and picobirnaviruses.</title>
        <authorList>
            <person name="Woo P.C.Y."/>
            <person name="Lau S.K.P."/>
            <person name="Teng J.L.L."/>
            <person name="Tsang A.K.L."/>
            <person name="Joseph M."/>
            <person name="Wong E.Y.M."/>
            <person name="Tang Y."/>
            <person name="Sivakumar S."/>
            <person name="Bai R."/>
            <person name="Wernery R."/>
            <person name="Wernery U."/>
            <person name="Yuen K.-Y."/>
        </authorList>
    </citation>
    <scope>NUCLEOTIDE SEQUENCE</scope>
    <source>
        <strain evidence="2">C2033</strain>
    </source>
</reference>
<proteinExistence type="predicted"/>
<dbReference type="Pfam" id="PF20816">
    <property type="entry name" value="PBV_CP"/>
    <property type="match status" value="1"/>
</dbReference>
<feature type="compositionally biased region" description="Basic and acidic residues" evidence="1">
    <location>
        <begin position="23"/>
        <end position="48"/>
    </location>
</feature>